<dbReference type="GeneID" id="36582533"/>
<sequence>MSTNPAARPGDSGTTSLRTPLRAISPPTQKQVRRRSSFILRGDSSEDYPSPHESIFEAYFVSAANSEESNHKIELVSIAQHNPGAENEPAGTAENSRQLTGPAGTLPIADVEFRYGRGTVLETIAEQKSSNTMRTLARAKSADGFPKIPFLNHCDSFEVAKSPRRKQSFSVDDLALIQRNYHEACAMIERETRKPLPVHEIYAQPKNPIHAPVYRPPTPPGMPSWTAAQNLPRQTGGSNNTPGVQNRLQRFLNLPASGITFSSRVPTRTVSTPLPSRVAPRFRPPRSAYGPINRHPFVTAPVAKANQMPPSPTGKRKLGKRVRFTPSATARDSEMASLQTAIMTTSSSAMHPLAPVQVSPDIAHSLPTPRCPHRKGRREVVKMLRNSLNRDNTVPPSNEYLTLSDQSPPRSSSTLFPQTSTPILSPTYPLSLPSSRQASLNTADTPFSDSQPSRTTSFSSTAHLLARIGRSSSPTPSSLNPTSPGSTASTKETWCWKCSVEKGIKKIDHCWMQSASCMCTVCFGVDVDDDMSLHHSAGAAHASRHLVPGGLPGQEIVGPRRVVLEHTPVVMP</sequence>
<dbReference type="RefSeq" id="XP_024738899.1">
    <property type="nucleotide sequence ID" value="XM_024874453.1"/>
</dbReference>
<feature type="compositionally biased region" description="Low complexity" evidence="1">
    <location>
        <begin position="471"/>
        <end position="487"/>
    </location>
</feature>
<feature type="region of interest" description="Disordered" evidence="1">
    <location>
        <begin position="1"/>
        <end position="49"/>
    </location>
</feature>
<gene>
    <name evidence="2" type="ORF">K444DRAFT_525522</name>
</gene>
<evidence type="ECO:0000313" key="2">
    <source>
        <dbReference type="EMBL" id="PMD61995.1"/>
    </source>
</evidence>
<feature type="compositionally biased region" description="Polar residues" evidence="1">
    <location>
        <begin position="436"/>
        <end position="462"/>
    </location>
</feature>
<protein>
    <submittedName>
        <fullName evidence="2">Uncharacterized protein</fullName>
    </submittedName>
</protein>
<proteinExistence type="predicted"/>
<reference evidence="2 3" key="1">
    <citation type="submission" date="2016-04" db="EMBL/GenBank/DDBJ databases">
        <title>A degradative enzymes factory behind the ericoid mycorrhizal symbiosis.</title>
        <authorList>
            <consortium name="DOE Joint Genome Institute"/>
            <person name="Martino E."/>
            <person name="Morin E."/>
            <person name="Grelet G."/>
            <person name="Kuo A."/>
            <person name="Kohler A."/>
            <person name="Daghino S."/>
            <person name="Barry K."/>
            <person name="Choi C."/>
            <person name="Cichocki N."/>
            <person name="Clum A."/>
            <person name="Copeland A."/>
            <person name="Hainaut M."/>
            <person name="Haridas S."/>
            <person name="Labutti K."/>
            <person name="Lindquist E."/>
            <person name="Lipzen A."/>
            <person name="Khouja H.-R."/>
            <person name="Murat C."/>
            <person name="Ohm R."/>
            <person name="Olson A."/>
            <person name="Spatafora J."/>
            <person name="Veneault-Fourrey C."/>
            <person name="Henrissat B."/>
            <person name="Grigoriev I."/>
            <person name="Martin F."/>
            <person name="Perotto S."/>
        </authorList>
    </citation>
    <scope>NUCLEOTIDE SEQUENCE [LARGE SCALE GENOMIC DNA]</scope>
    <source>
        <strain evidence="2 3">E</strain>
    </source>
</reference>
<dbReference type="InParanoid" id="A0A2J6TG47"/>
<feature type="region of interest" description="Disordered" evidence="1">
    <location>
        <begin position="83"/>
        <end position="104"/>
    </location>
</feature>
<dbReference type="AlphaFoldDB" id="A0A2J6TG47"/>
<feature type="region of interest" description="Disordered" evidence="1">
    <location>
        <begin position="387"/>
        <end position="490"/>
    </location>
</feature>
<feature type="compositionally biased region" description="Low complexity" evidence="1">
    <location>
        <begin position="419"/>
        <end position="435"/>
    </location>
</feature>
<feature type="region of interest" description="Disordered" evidence="1">
    <location>
        <begin position="266"/>
        <end position="293"/>
    </location>
</feature>
<keyword evidence="3" id="KW-1185">Reference proteome</keyword>
<feature type="compositionally biased region" description="Polar residues" evidence="1">
    <location>
        <begin position="387"/>
        <end position="418"/>
    </location>
</feature>
<dbReference type="Proteomes" id="UP000235371">
    <property type="component" value="Unassembled WGS sequence"/>
</dbReference>
<evidence type="ECO:0000313" key="3">
    <source>
        <dbReference type="Proteomes" id="UP000235371"/>
    </source>
</evidence>
<dbReference type="EMBL" id="KZ613785">
    <property type="protein sequence ID" value="PMD61995.1"/>
    <property type="molecule type" value="Genomic_DNA"/>
</dbReference>
<organism evidence="2 3">
    <name type="scientific">Hyaloscypha bicolor E</name>
    <dbReference type="NCBI Taxonomy" id="1095630"/>
    <lineage>
        <taxon>Eukaryota</taxon>
        <taxon>Fungi</taxon>
        <taxon>Dikarya</taxon>
        <taxon>Ascomycota</taxon>
        <taxon>Pezizomycotina</taxon>
        <taxon>Leotiomycetes</taxon>
        <taxon>Helotiales</taxon>
        <taxon>Hyaloscyphaceae</taxon>
        <taxon>Hyaloscypha</taxon>
        <taxon>Hyaloscypha bicolor</taxon>
    </lineage>
</organism>
<name>A0A2J6TG47_9HELO</name>
<dbReference type="OrthoDB" id="4157036at2759"/>
<accession>A0A2J6TG47</accession>
<evidence type="ECO:0000256" key="1">
    <source>
        <dbReference type="SAM" id="MobiDB-lite"/>
    </source>
</evidence>